<accession>A0A2K2BMI6</accession>
<dbReference type="GO" id="GO:0008863">
    <property type="term" value="F:formate dehydrogenase (NAD+) activity"/>
    <property type="evidence" value="ECO:0000318"/>
    <property type="project" value="GO_Central"/>
</dbReference>
<dbReference type="AlphaFoldDB" id="A0A2K2BMI6"/>
<organism evidence="2 3">
    <name type="scientific">Populus trichocarpa</name>
    <name type="common">Western balsam poplar</name>
    <name type="synonym">Populus balsamifera subsp. trichocarpa</name>
    <dbReference type="NCBI Taxonomy" id="3694"/>
    <lineage>
        <taxon>Eukaryota</taxon>
        <taxon>Viridiplantae</taxon>
        <taxon>Streptophyta</taxon>
        <taxon>Embryophyta</taxon>
        <taxon>Tracheophyta</taxon>
        <taxon>Spermatophyta</taxon>
        <taxon>Magnoliopsida</taxon>
        <taxon>eudicotyledons</taxon>
        <taxon>Gunneridae</taxon>
        <taxon>Pentapetalae</taxon>
        <taxon>rosids</taxon>
        <taxon>fabids</taxon>
        <taxon>Malpighiales</taxon>
        <taxon>Salicaceae</taxon>
        <taxon>Saliceae</taxon>
        <taxon>Populus</taxon>
    </lineage>
</organism>
<dbReference type="InterPro" id="IPR006140">
    <property type="entry name" value="D-isomer_DH_NAD-bd"/>
</dbReference>
<dbReference type="Gene3D" id="3.40.50.720">
    <property type="entry name" value="NAD(P)-binding Rossmann-like Domain"/>
    <property type="match status" value="1"/>
</dbReference>
<dbReference type="InterPro" id="IPR036291">
    <property type="entry name" value="NAD(P)-bd_dom_sf"/>
</dbReference>
<reference evidence="2 3" key="1">
    <citation type="journal article" date="2006" name="Science">
        <title>The genome of black cottonwood, Populus trichocarpa (Torr. &amp; Gray).</title>
        <authorList>
            <person name="Tuskan G.A."/>
            <person name="Difazio S."/>
            <person name="Jansson S."/>
            <person name="Bohlmann J."/>
            <person name="Grigoriev I."/>
            <person name="Hellsten U."/>
            <person name="Putnam N."/>
            <person name="Ralph S."/>
            <person name="Rombauts S."/>
            <person name="Salamov A."/>
            <person name="Schein J."/>
            <person name="Sterck L."/>
            <person name="Aerts A."/>
            <person name="Bhalerao R.R."/>
            <person name="Bhalerao R.P."/>
            <person name="Blaudez D."/>
            <person name="Boerjan W."/>
            <person name="Brun A."/>
            <person name="Brunner A."/>
            <person name="Busov V."/>
            <person name="Campbell M."/>
            <person name="Carlson J."/>
            <person name="Chalot M."/>
            <person name="Chapman J."/>
            <person name="Chen G.L."/>
            <person name="Cooper D."/>
            <person name="Coutinho P.M."/>
            <person name="Couturier J."/>
            <person name="Covert S."/>
            <person name="Cronk Q."/>
            <person name="Cunningham R."/>
            <person name="Davis J."/>
            <person name="Degroeve S."/>
            <person name="Dejardin A."/>
            <person name="Depamphilis C."/>
            <person name="Detter J."/>
            <person name="Dirks B."/>
            <person name="Dubchak I."/>
            <person name="Duplessis S."/>
            <person name="Ehlting J."/>
            <person name="Ellis B."/>
            <person name="Gendler K."/>
            <person name="Goodstein D."/>
            <person name="Gribskov M."/>
            <person name="Grimwood J."/>
            <person name="Groover A."/>
            <person name="Gunter L."/>
            <person name="Hamberger B."/>
            <person name="Heinze B."/>
            <person name="Helariutta Y."/>
            <person name="Henrissat B."/>
            <person name="Holligan D."/>
            <person name="Holt R."/>
            <person name="Huang W."/>
            <person name="Islam-Faridi N."/>
            <person name="Jones S."/>
            <person name="Jones-Rhoades M."/>
            <person name="Jorgensen R."/>
            <person name="Joshi C."/>
            <person name="Kangasjarvi J."/>
            <person name="Karlsson J."/>
            <person name="Kelleher C."/>
            <person name="Kirkpatrick R."/>
            <person name="Kirst M."/>
            <person name="Kohler A."/>
            <person name="Kalluri U."/>
            <person name="Larimer F."/>
            <person name="Leebens-Mack J."/>
            <person name="Leple J.C."/>
            <person name="Locascio P."/>
            <person name="Lou Y."/>
            <person name="Lucas S."/>
            <person name="Martin F."/>
            <person name="Montanini B."/>
            <person name="Napoli C."/>
            <person name="Nelson D.R."/>
            <person name="Nelson C."/>
            <person name="Nieminen K."/>
            <person name="Nilsson O."/>
            <person name="Pereda V."/>
            <person name="Peter G."/>
            <person name="Philippe R."/>
            <person name="Pilate G."/>
            <person name="Poliakov A."/>
            <person name="Razumovskaya J."/>
            <person name="Richardson P."/>
            <person name="Rinaldi C."/>
            <person name="Ritland K."/>
            <person name="Rouze P."/>
            <person name="Ryaboy D."/>
            <person name="Schmutz J."/>
            <person name="Schrader J."/>
            <person name="Segerman B."/>
            <person name="Shin H."/>
            <person name="Siddiqui A."/>
            <person name="Sterky F."/>
            <person name="Terry A."/>
            <person name="Tsai C.J."/>
            <person name="Uberbacher E."/>
            <person name="Unneberg P."/>
            <person name="Vahala J."/>
            <person name="Wall K."/>
            <person name="Wessler S."/>
            <person name="Yang G."/>
            <person name="Yin T."/>
            <person name="Douglas C."/>
            <person name="Marra M."/>
            <person name="Sandberg G."/>
            <person name="Van de Peer Y."/>
            <person name="Rokhsar D."/>
        </authorList>
    </citation>
    <scope>NUCLEOTIDE SEQUENCE [LARGE SCALE GENOMIC DNA]</scope>
    <source>
        <strain evidence="3">cv. Nisqually</strain>
    </source>
</reference>
<keyword evidence="3" id="KW-1185">Reference proteome</keyword>
<evidence type="ECO:0000259" key="1">
    <source>
        <dbReference type="Pfam" id="PF02826"/>
    </source>
</evidence>
<dbReference type="PANTHER" id="PTHR42938">
    <property type="entry name" value="FORMATE DEHYDROGENASE 1"/>
    <property type="match status" value="1"/>
</dbReference>
<dbReference type="InParanoid" id="A0A2K2BMI6"/>
<dbReference type="SUPFAM" id="SSF51735">
    <property type="entry name" value="NAD(P)-binding Rossmann-fold domains"/>
    <property type="match status" value="1"/>
</dbReference>
<feature type="domain" description="D-isomer specific 2-hydroxyacid dehydrogenase NAD-binding" evidence="1">
    <location>
        <begin position="43"/>
        <end position="149"/>
    </location>
</feature>
<dbReference type="GO" id="GO:0009507">
    <property type="term" value="C:chloroplast"/>
    <property type="evidence" value="ECO:0000318"/>
    <property type="project" value="GO_Central"/>
</dbReference>
<evidence type="ECO:0000313" key="2">
    <source>
        <dbReference type="EMBL" id="PNT50995.1"/>
    </source>
</evidence>
<sequence length="155" mass="17458">MQLLLIAGIGSDHIDLKAAAAAGLTVAEVIGSNVVLVVEDELMRILTLVRNFLPGYHQVINEEWNVAAIDYKAYDLEEKKVGTFSAERIGMLLLQRLKPFNCTLLYHNRLKMETELENQTGAKFEEDLNSILSKCDIVIINMPLIEKTRDDNRLS</sequence>
<dbReference type="GO" id="GO:0051287">
    <property type="term" value="F:NAD binding"/>
    <property type="evidence" value="ECO:0007669"/>
    <property type="project" value="InterPro"/>
</dbReference>
<proteinExistence type="predicted"/>
<protein>
    <recommendedName>
        <fullName evidence="1">D-isomer specific 2-hydroxyacid dehydrogenase NAD-binding domain-containing protein</fullName>
    </recommendedName>
</protein>
<dbReference type="Proteomes" id="UP000006729">
    <property type="component" value="Chromosome 2"/>
</dbReference>
<dbReference type="Pfam" id="PF02826">
    <property type="entry name" value="2-Hacid_dh_C"/>
    <property type="match status" value="1"/>
</dbReference>
<dbReference type="STRING" id="3694.A0A2K2BMI6"/>
<gene>
    <name evidence="2" type="ORF">POPTR_002G218400</name>
</gene>
<dbReference type="EMBL" id="CM009291">
    <property type="protein sequence ID" value="PNT50995.1"/>
    <property type="molecule type" value="Genomic_DNA"/>
</dbReference>
<evidence type="ECO:0000313" key="3">
    <source>
        <dbReference type="Proteomes" id="UP000006729"/>
    </source>
</evidence>
<dbReference type="PANTHER" id="PTHR42938:SF9">
    <property type="entry name" value="FORMATE DEHYDROGENASE 1"/>
    <property type="match status" value="1"/>
</dbReference>
<name>A0A2K2BMI6_POPTR</name>
<dbReference type="SUPFAM" id="SSF52283">
    <property type="entry name" value="Formate/glycerate dehydrogenase catalytic domain-like"/>
    <property type="match status" value="1"/>
</dbReference>